<evidence type="ECO:0000313" key="7">
    <source>
        <dbReference type="EMBL" id="PIW16618.1"/>
    </source>
</evidence>
<dbReference type="PANTHER" id="PTHR30055">
    <property type="entry name" value="HTH-TYPE TRANSCRIPTIONAL REGULATOR RUTR"/>
    <property type="match status" value="1"/>
</dbReference>
<dbReference type="Pfam" id="PF00440">
    <property type="entry name" value="TetR_N"/>
    <property type="match status" value="1"/>
</dbReference>
<evidence type="ECO:0000256" key="5">
    <source>
        <dbReference type="SAM" id="MobiDB-lite"/>
    </source>
</evidence>
<dbReference type="InterPro" id="IPR001647">
    <property type="entry name" value="HTH_TetR"/>
</dbReference>
<dbReference type="Gene3D" id="1.10.357.10">
    <property type="entry name" value="Tetracycline Repressor, domain 2"/>
    <property type="match status" value="1"/>
</dbReference>
<dbReference type="InterPro" id="IPR050109">
    <property type="entry name" value="HTH-type_TetR-like_transc_reg"/>
</dbReference>
<feature type="domain" description="HTH tetR-type" evidence="6">
    <location>
        <begin position="6"/>
        <end position="66"/>
    </location>
</feature>
<dbReference type="GO" id="GO:0003700">
    <property type="term" value="F:DNA-binding transcription factor activity"/>
    <property type="evidence" value="ECO:0007669"/>
    <property type="project" value="TreeGrafter"/>
</dbReference>
<organism evidence="7 8">
    <name type="scientific">bacterium (Candidatus Blackallbacteria) CG17_big_fil_post_rev_8_21_14_2_50_48_46</name>
    <dbReference type="NCBI Taxonomy" id="2014261"/>
    <lineage>
        <taxon>Bacteria</taxon>
        <taxon>Candidatus Blackallbacteria</taxon>
    </lineage>
</organism>
<proteinExistence type="predicted"/>
<feature type="compositionally biased region" description="Basic and acidic residues" evidence="5">
    <location>
        <begin position="226"/>
        <end position="243"/>
    </location>
</feature>
<reference evidence="7 8" key="1">
    <citation type="submission" date="2017-09" db="EMBL/GenBank/DDBJ databases">
        <title>Depth-based differentiation of microbial function through sediment-hosted aquifers and enrichment of novel symbionts in the deep terrestrial subsurface.</title>
        <authorList>
            <person name="Probst A.J."/>
            <person name="Ladd B."/>
            <person name="Jarett J.K."/>
            <person name="Geller-Mcgrath D.E."/>
            <person name="Sieber C.M."/>
            <person name="Emerson J.B."/>
            <person name="Anantharaman K."/>
            <person name="Thomas B.C."/>
            <person name="Malmstrom R."/>
            <person name="Stieglmeier M."/>
            <person name="Klingl A."/>
            <person name="Woyke T."/>
            <person name="Ryan C.M."/>
            <person name="Banfield J.F."/>
        </authorList>
    </citation>
    <scope>NUCLEOTIDE SEQUENCE [LARGE SCALE GENOMIC DNA]</scope>
    <source>
        <strain evidence="7">CG17_big_fil_post_rev_8_21_14_2_50_48_46</strain>
    </source>
</reference>
<dbReference type="GO" id="GO:0000976">
    <property type="term" value="F:transcription cis-regulatory region binding"/>
    <property type="evidence" value="ECO:0007669"/>
    <property type="project" value="TreeGrafter"/>
</dbReference>
<evidence type="ECO:0000313" key="8">
    <source>
        <dbReference type="Proteomes" id="UP000231019"/>
    </source>
</evidence>
<dbReference type="Proteomes" id="UP000231019">
    <property type="component" value="Unassembled WGS sequence"/>
</dbReference>
<dbReference type="PANTHER" id="PTHR30055:SF234">
    <property type="entry name" value="HTH-TYPE TRANSCRIPTIONAL REGULATOR BETI"/>
    <property type="match status" value="1"/>
</dbReference>
<comment type="caution">
    <text evidence="7">The sequence shown here is derived from an EMBL/GenBank/DDBJ whole genome shotgun (WGS) entry which is preliminary data.</text>
</comment>
<keyword evidence="2 4" id="KW-0238">DNA-binding</keyword>
<accession>A0A2M7G404</accession>
<evidence type="ECO:0000256" key="4">
    <source>
        <dbReference type="PROSITE-ProRule" id="PRU00335"/>
    </source>
</evidence>
<feature type="region of interest" description="Disordered" evidence="5">
    <location>
        <begin position="195"/>
        <end position="214"/>
    </location>
</feature>
<gene>
    <name evidence="7" type="ORF">COW36_12690</name>
</gene>
<dbReference type="AlphaFoldDB" id="A0A2M7G404"/>
<feature type="region of interest" description="Disordered" evidence="5">
    <location>
        <begin position="226"/>
        <end position="262"/>
    </location>
</feature>
<feature type="compositionally biased region" description="Basic residues" evidence="5">
    <location>
        <begin position="244"/>
        <end position="262"/>
    </location>
</feature>
<dbReference type="InterPro" id="IPR009057">
    <property type="entry name" value="Homeodomain-like_sf"/>
</dbReference>
<dbReference type="EMBL" id="PFFQ01000037">
    <property type="protein sequence ID" value="PIW16618.1"/>
    <property type="molecule type" value="Genomic_DNA"/>
</dbReference>
<evidence type="ECO:0000259" key="6">
    <source>
        <dbReference type="PROSITE" id="PS50977"/>
    </source>
</evidence>
<sequence length="262" mass="29356">MARPQRISNSDILQAARSVLAEFGPQQLTLEAVGQKVGLVPGTLMQRFGSKRGLLLTLLRARQEEIPQVFSQARSQQRNPLNALYLACQNLYQEFQTPQILNHHLSFLQTDLHDPEFREAVVLQAQTLIQELENSLKAAAIAELLSTGPSKPRAQQLYQSLQGCLLHWALLEPEPLPRAIKRSLQTMLQLWQPTGFSAPPEAPEPQPQVTPAVEISPLVSLLREAPDEELKAYKPKAEKSKDKKSGKKKDKKKNKKKALKQA</sequence>
<dbReference type="PROSITE" id="PS50977">
    <property type="entry name" value="HTH_TETR_2"/>
    <property type="match status" value="1"/>
</dbReference>
<evidence type="ECO:0000256" key="2">
    <source>
        <dbReference type="ARBA" id="ARBA00023125"/>
    </source>
</evidence>
<keyword evidence="3" id="KW-0804">Transcription</keyword>
<feature type="DNA-binding region" description="H-T-H motif" evidence="4">
    <location>
        <begin position="29"/>
        <end position="48"/>
    </location>
</feature>
<evidence type="ECO:0000256" key="1">
    <source>
        <dbReference type="ARBA" id="ARBA00023015"/>
    </source>
</evidence>
<protein>
    <recommendedName>
        <fullName evidence="6">HTH tetR-type domain-containing protein</fullName>
    </recommendedName>
</protein>
<evidence type="ECO:0000256" key="3">
    <source>
        <dbReference type="ARBA" id="ARBA00023163"/>
    </source>
</evidence>
<dbReference type="SUPFAM" id="SSF46689">
    <property type="entry name" value="Homeodomain-like"/>
    <property type="match status" value="1"/>
</dbReference>
<name>A0A2M7G404_9BACT</name>
<keyword evidence="1" id="KW-0805">Transcription regulation</keyword>